<protein>
    <recommendedName>
        <fullName evidence="5">Cytoplasmic dynein 2 heavy chain 1</fullName>
    </recommendedName>
</protein>
<dbReference type="Gene3D" id="3.40.50.300">
    <property type="entry name" value="P-loop containing nucleotide triphosphate hydrolases"/>
    <property type="match status" value="2"/>
</dbReference>
<dbReference type="SUPFAM" id="SSF52540">
    <property type="entry name" value="P-loop containing nucleoside triphosphate hydrolases"/>
    <property type="match status" value="1"/>
</dbReference>
<dbReference type="PANTHER" id="PTHR10676">
    <property type="entry name" value="DYNEIN HEAVY CHAIN FAMILY PROTEIN"/>
    <property type="match status" value="1"/>
</dbReference>
<gene>
    <name evidence="3" type="ORF">CDAUBV1_LOCUS1925</name>
</gene>
<dbReference type="PANTHER" id="PTHR10676:SF359">
    <property type="entry name" value="DYNEIN HEAVY CHAIN DOMAIN-CONTAINING PROTEIN 1"/>
    <property type="match status" value="1"/>
</dbReference>
<accession>A0AAV2T2D6</accession>
<evidence type="ECO:0000313" key="3">
    <source>
        <dbReference type="EMBL" id="CAL5130309.1"/>
    </source>
</evidence>
<dbReference type="GO" id="GO:0097729">
    <property type="term" value="C:9+2 motile cilium"/>
    <property type="evidence" value="ECO:0007669"/>
    <property type="project" value="TreeGrafter"/>
</dbReference>
<dbReference type="InterPro" id="IPR027417">
    <property type="entry name" value="P-loop_NTPase"/>
</dbReference>
<feature type="region of interest" description="Disordered" evidence="2">
    <location>
        <begin position="2734"/>
        <end position="2754"/>
    </location>
</feature>
<comment type="caution">
    <text evidence="3">The sequence shown here is derived from an EMBL/GenBank/DDBJ whole genome shotgun (WGS) entry which is preliminary data.</text>
</comment>
<evidence type="ECO:0000313" key="4">
    <source>
        <dbReference type="Proteomes" id="UP001497525"/>
    </source>
</evidence>
<dbReference type="GO" id="GO:0008569">
    <property type="term" value="F:minus-end-directed microtubule motor activity"/>
    <property type="evidence" value="ECO:0007669"/>
    <property type="project" value="TreeGrafter"/>
</dbReference>
<reference evidence="3" key="1">
    <citation type="submission" date="2024-06" db="EMBL/GenBank/DDBJ databases">
        <authorList>
            <person name="Liu X."/>
            <person name="Lenzi L."/>
            <person name="Haldenby T S."/>
            <person name="Uol C."/>
        </authorList>
    </citation>
    <scope>NUCLEOTIDE SEQUENCE</scope>
</reference>
<feature type="coiled-coil region" evidence="1">
    <location>
        <begin position="3071"/>
        <end position="3098"/>
    </location>
</feature>
<feature type="compositionally biased region" description="Low complexity" evidence="2">
    <location>
        <begin position="1021"/>
        <end position="1036"/>
    </location>
</feature>
<dbReference type="GO" id="GO:0060294">
    <property type="term" value="P:cilium movement involved in cell motility"/>
    <property type="evidence" value="ECO:0007669"/>
    <property type="project" value="TreeGrafter"/>
</dbReference>
<feature type="region of interest" description="Disordered" evidence="2">
    <location>
        <begin position="1021"/>
        <end position="1046"/>
    </location>
</feature>
<evidence type="ECO:0000256" key="2">
    <source>
        <dbReference type="SAM" id="MobiDB-lite"/>
    </source>
</evidence>
<feature type="region of interest" description="Disordered" evidence="2">
    <location>
        <begin position="4197"/>
        <end position="4217"/>
    </location>
</feature>
<feature type="compositionally biased region" description="Polar residues" evidence="2">
    <location>
        <begin position="2735"/>
        <end position="2754"/>
    </location>
</feature>
<dbReference type="Gene3D" id="1.20.920.20">
    <property type="match status" value="1"/>
</dbReference>
<sequence>MDKHRSILIDNQAAADTLNSQDLFYKVKKFGSTENSLEEFLPEDGVETVSLLVACRRLGNYRFLYLMKPNFDSDLRSAYDLVPIKKEENIQVLRETPIPASSAQLRSVLRITHKRASKSTSFAVPMAYLQRSEDLKTDWPQIGRLCSRSDHENSLASLCLRPPPSFFSLLLKLSIYVLMSSLDFRLISADGVLPQLCVNAQSEVDARPNTYNPTEEELYLTVADSVRYSDLPLLVLSSNPINTVTEEDTHALRNVPWDPHNPENLEAAVVHLTDLVSEALREVKPLKASSPASAAPTEPDGIRGTFAFPYLENASHLNLKDLLEHRLECESILPKLLEPWSTSASHQLCTLSEKVSWVLDVHETIGQLDQLIFSIESGNSSSDAFVETSLAAAEWLDQLTRSESLLPLKNSEDSTTAPPVLAVSCKPLFSVLITKLLERLLRISTTFSSEAETCRESAETELRQIMKKLSVEIKTPEELAQLISDIQEAKETQKRLFNMVTDVRKRFEAIRQVEAHLAQWHELSPAWPKEGVEKYVLTQWRRFTETLQYASDQVEKKRLTTLEGSIHQLLDNGVTIQEYVKTQLEAGKAKLTTTLDTAELMKRLNDGKEMVTVRRESWRLLMLVRELEDNIKDKILSETNISELQDECSRWQAVCTEFLVGDVVLSKAKIEIRRIMRVLSVIEALLDKKLMEYRGYKSYLFTHLKIPWDQSPELLHVGDLFKCGTLLQAKIESMISHRQRMARVNNAFDEIKNISEEWTSHSSVCLVQLQGEEGSVWSEGELGPEARSFREECMQSARPSPHPWVLINSPELVSQASKFSLRLKAILQSGWTNLNEENSRLFRDEAPKYEEDPEIKQFSGGYWLRHLLQFKQMLNGFLDLQHKILYIQHLLSSNRAYSPHNLERMLEILTKYVEWENNVLLGCSSIVSGRENAGQTMKCLNSLVLIGSVKFVLHLGKNWHSFSDLRSEVDRCVQLATDPLDKARDLCPTFALLTDDDIIQVIGNWDFPCLKGAKLIRRTTTQSSRSRASQDSSSPREAQDSAESGNRTRAELISVFQKFAEDHLDSIIQRLFRGLHNTQIVWRDRPFYWEVTGVHGAHGEVIKFERSLPWTYSPARWFSEFQDAVMQALSAMTIRISSEYCTHGKATISLQADGCPFMCLDLAQRIHGWIEMENCLQIWDSHAIHKKLEEVRSKYLQNLQNMQSYFTKFSDEEKKVERILQHGRRQLCSTLMELIQAIQNLLEDSSIHYQSFSWLSMLKHQLIRLNDCDNPLLAVTSMHTVHRYGWEYWTAHEWPQVAPCPGSREMLALAAALADHSHALLVGPAGCGKRTLVSQLSTVLGRRLREFDAWSLSDTDSLKRRRTDLREELVRSVRCGSLMAVYELQDMPLRMLTALLSDANKIKASLLEEDVQRSGLPVQFDIHADPSTTTSARSVFSARPERKVFPVYSILGHQIAVRPGYGLFFTMCMNRFHTLPEAMRGEFRSAYVALPDWNYIKEALVTTYLPGYVGTRVRQLLHRFLATGSWGLGRQMISVPQGALTSWSLICTAMRLACQEWSQKFTVLQNKRLQMGLRSVVVLRAEEDRLAEQIVARALTLVWSYPDDDELDQLTCTRLSEDSLVRQQPSLEQRLFAIEASFPANPEKVSFSISQPTRYPPHLGAFVDRLLNEIKLRNLQIIPGQIAKVVELWQLVALKSPILILGSVGSGKSTVCHLLQNTLNAYAIDRCEPGSPYCPPKVNCRCPTARSKSAAGTEHGIQSDIKECLHKLIGNFEADEAGGVSPVELSTWFPSSCITTEHFFPGAQEDAISLKHHKFYLDSEPKLRADTSLSKEWLILDTGDQCTADLDCFEDRKIQALINNIQREGDMILMWEKTHLKDISPGLLHHFSLCLVDDAVGSSSVRATWIHNWRTWFETATDKFMLNREWWDSIQSEFEDILLRGLKCVWDIKLRWAFGSSDLPPTEVNAYEQSWAQQAVNGTIALMNSLLSRYFPREVWELRSIGQKPAYNHRECVARINRYWADWRRVEERKEFQNLLIRTFFAFSFIWGFGGSFAGDPRLRVRFEMIAHSLLEGFAPSALPGCSTTPSSPECETISSNISFPSLVSCYPSEFTGSFQLVDSRTPSWRSSSELYQTEMEGVKVSLFNCMIDLQTAQLSPFWLVDCVEQKWPEEYLSIIPASDQIQPGIVLPTLHHLTPHLMVGQLLAEANRPVILSGPQGSGRSQLAMAIVAHRQGGIQKFNWKKVIRSRVSVTYFGADQKHKRNSQMAFGKGFGTWIIEDINLISDDCRAQMNFQESIRKRFSQDYRCIHSAVYARKSHCYEPVSSKFNLRGSNFYPLLTAFDDHCSINPSRTLRQDMGSLFYRFSTIGLTDPTLSVMDSESFNQQRVYGFGPLSLLAQIIMGHGIARSAGYMVQRLCWTIWNVHCLLMRERLANHPELGINWIFAVQWAGAVGQHIRKLLPCQTAPIHIRSSVSSNYCRWTNLILSDPIQKDGVIPSSTTIQILDGLCYEASRLIPVWLPEGICGEKWVSCNLYRSMRRYILRNTPEGMLVPISYLLLGPRGSLFLNDEVQYDRSRRKGKKYSIRANLSTSTGKTSSLKSSERYSSGTLQSQSACLNSAKTVCSKETDTETSMSADIQQFVPFCLNNCHSWAPQGKLNPNLAPQPSQGPLLPSDSLKLFEQRIRSTGALSDSISSLRVVGGSSNESLGHQRLTGLSDSVSSSLSGLDHTKLGCSSGKTLESRSAPQRSAYSNSGSDAALGNAQSVHYLISLEFIGYFVPPFSAFSQDVGNVLVVNQDEDTTGILGYEERKLIQQAGEACDLREPHYVEVTRSSLERLCEIWSDRCSSDLIIMDCSHVFNDDVWEQNRQPPLMLLNITHLLLMQVPWNRKTSAKPGEPRSVWNKRTRFVLILPNKSEMIHYFVRSFRWQCLIRFTTQSFTAEGDPNSLAVSIDPLRTCELIANECLRINHDEKGDKMVTIKEFFTRAHLLMSSRIKNSFDEGNRQRLLKLRATLVTWCRLQDKHSELLDQCGFGLIDDAIKGCKGFKNQLSGGVDKLEVQRREFQMLTECWIPRAEDNLQQVQMNLDRSEKAAQKARIRLESLKGPLEKATIFAKQEVEKISLEYQKALNNLFSLPVETLDEIRSYQAPPEPVRSCVYAVCMLMDEEENWKNAKQMMVPLEFVSKILRLHERALSPYHHEELKTRLTLPDLSPEKLKSVSLAAYELSVWLRALCKCGDAIDRIQQKVYQMTGNEHEMAEAEADLARQSIAAETARMAFGMATRHLNRLRQMLNNRRIHVEECELQVKATRTLCQNLQAIQQELLSEQQVVTDRMHNSGWLNALGSVASIYLGSVSSAERSKLWADLKQLVPKSPRGSSQGSLNESESCTDFIPDASILKAVQTADQLLSGPYELSAWMSRRTFPSELLLSPSEGSIAPVLEVTLFVRAYLESNQFLSKLVPLIFDPDRLIFKLLGALVNEDDAKMSKNSDSSRQVRGLIEIPISSSDFDHEFKLSLEKGNWIFVNLDDYTLASCEKNIKGLNEFWQMAASDEHIHRLARIAVITSRPMNDKRANRFYSLLSDMNLLPIDAGMSSIEVGGAIAECALRLTSSENQVLDQLLALRQEEASMLRAIQKLKLDRLGVLIELQRVVICSPNWTTSINSPEPTSVGQKDGPIYASSSTLIRYNAQLSKLTSELFAKEHQLHMCRKQRRHLERQFSTDAALLGVYGCIPNLIRQVTLLVALTDDQMTSALRWSCRRLRHIVMRRCYNAAVSFLRDKYGTDNSDESEKGDVDKDWKLRFLCRLAMGSLITWFSTIQTQWGHPAGTELRLKFGLCLSRLNHARLTRNQLRNPCDIPELQLLNRITKRMEGILPQSASWPAVDSPEVTPTIEYLEQMCCDLSGLSRSVRENQQLWEETILAPFHFLRPLPGFSSEANLCEEHVFLVWVALKPERFSEATQALITYVLDCFELDAMFDDSFHGEVKQKEERIREIYSPTPRASWYGTPEIHGGQWCETLNCFVQIHAILPPTVCENTALVFSRHQGRTPRGRQILGSKKRLLELATTHGFEVTVIDLSVLHYENHCSNNIDETVIYPGSILLLENAHILAEEGQSSKAFELIYNIQSYLGWLPCSSVKHHFNSVRQSYRPNEPKNGEVQRRFYVFLDFSCSTHMSELKDSMNSLPVIWRENLEPFLSLSRPPRDIQPSSGRDEPLPLSTLSKHQATTAVTSAQAAQKKLGSEEELLVCPWTHEHRFWSERIDSCHLIQQLVMSDRSNLTSDEMELKRNLINTLGQKFMALKMKYAEIKRALTATGLVSEASFIPLLYAQFHRLQLEVTQRLKNFDGPESADRLVIWLKQKIRWCDSLYRLFPAPGGELIITTIVSAHLVTDLWVVQKWLSSRDKQCGSFNQTLFGKVIKPGDGVPTGNGILLSSLYFVMDSSNISDVVDNPDAQNRVQQFSQTRQVEKCCRAYDIPTLWLTTIKPSTTSGENVMNQVLWSSCWPLEWDSIIGSIQMVFENAAEDPDVGFNYYLVPKEL</sequence>
<dbReference type="GO" id="GO:0051959">
    <property type="term" value="F:dynein light intermediate chain binding"/>
    <property type="evidence" value="ECO:0007669"/>
    <property type="project" value="InterPro"/>
</dbReference>
<dbReference type="GO" id="GO:0045505">
    <property type="term" value="F:dynein intermediate chain binding"/>
    <property type="evidence" value="ECO:0007669"/>
    <property type="project" value="InterPro"/>
</dbReference>
<dbReference type="GO" id="GO:0036156">
    <property type="term" value="C:inner dynein arm"/>
    <property type="evidence" value="ECO:0007669"/>
    <property type="project" value="TreeGrafter"/>
</dbReference>
<proteinExistence type="predicted"/>
<dbReference type="InterPro" id="IPR026983">
    <property type="entry name" value="DHC"/>
</dbReference>
<keyword evidence="1" id="KW-0175">Coiled coil</keyword>
<name>A0AAV2T2D6_CALDB</name>
<organism evidence="3 4">
    <name type="scientific">Calicophoron daubneyi</name>
    <name type="common">Rumen fluke</name>
    <name type="synonym">Paramphistomum daubneyi</name>
    <dbReference type="NCBI Taxonomy" id="300641"/>
    <lineage>
        <taxon>Eukaryota</taxon>
        <taxon>Metazoa</taxon>
        <taxon>Spiralia</taxon>
        <taxon>Lophotrochozoa</taxon>
        <taxon>Platyhelminthes</taxon>
        <taxon>Trematoda</taxon>
        <taxon>Digenea</taxon>
        <taxon>Plagiorchiida</taxon>
        <taxon>Pronocephalata</taxon>
        <taxon>Paramphistomoidea</taxon>
        <taxon>Paramphistomidae</taxon>
        <taxon>Calicophoron</taxon>
    </lineage>
</organism>
<dbReference type="EMBL" id="CAXLJL010000060">
    <property type="protein sequence ID" value="CAL5130309.1"/>
    <property type="molecule type" value="Genomic_DNA"/>
</dbReference>
<dbReference type="Proteomes" id="UP001497525">
    <property type="component" value="Unassembled WGS sequence"/>
</dbReference>
<evidence type="ECO:0000256" key="1">
    <source>
        <dbReference type="SAM" id="Coils"/>
    </source>
</evidence>
<evidence type="ECO:0008006" key="5">
    <source>
        <dbReference type="Google" id="ProtNLM"/>
    </source>
</evidence>